<reference evidence="1 2" key="1">
    <citation type="submission" date="2017-04" db="EMBL/GenBank/DDBJ databases">
        <authorList>
            <person name="Criscuolo A."/>
        </authorList>
    </citation>
    <scope>NUCLEOTIDE SEQUENCE [LARGE SCALE GENOMIC DNA]</scope>
    <source>
        <strain evidence="1">16-00174</strain>
    </source>
</reference>
<evidence type="ECO:0000313" key="1">
    <source>
        <dbReference type="EMBL" id="SMD58842.1"/>
    </source>
</evidence>
<dbReference type="Proteomes" id="UP000194422">
    <property type="component" value="Unassembled WGS sequence"/>
</dbReference>
<name>A0A7D8H7S9_9BACI</name>
<protein>
    <submittedName>
        <fullName evidence="1">Uncharacterized protein</fullName>
    </submittedName>
</protein>
<gene>
    <name evidence="1" type="ORF">BACERE00174_00035</name>
</gene>
<sequence>MAYIDADYYTNIYKGMPVEDPDMLNRMIARASDVVDQVINYKLSGVDFDKLAPFIKEQVMKATAAQTEYIALYGETSANTMIDTPVMQVGKFRYGLLRGGKSEGAGKDARIAQGTIAFLRPAGLLYSGVSVHD</sequence>
<organism evidence="1 2">
    <name type="scientific">Bacillus paranthracis</name>
    <dbReference type="NCBI Taxonomy" id="2026186"/>
    <lineage>
        <taxon>Bacteria</taxon>
        <taxon>Bacillati</taxon>
        <taxon>Bacillota</taxon>
        <taxon>Bacilli</taxon>
        <taxon>Bacillales</taxon>
        <taxon>Bacillaceae</taxon>
        <taxon>Bacillus</taxon>
        <taxon>Bacillus cereus group</taxon>
    </lineage>
</organism>
<evidence type="ECO:0000313" key="2">
    <source>
        <dbReference type="Proteomes" id="UP000194422"/>
    </source>
</evidence>
<comment type="caution">
    <text evidence="1">The sequence shown here is derived from an EMBL/GenBank/DDBJ whole genome shotgun (WGS) entry which is preliminary data.</text>
</comment>
<accession>A0A7D8H7S9</accession>
<dbReference type="RefSeq" id="WP_000323337.1">
    <property type="nucleotide sequence ID" value="NZ_FWYW01000006.1"/>
</dbReference>
<dbReference type="EMBL" id="FWYW01000006">
    <property type="protein sequence ID" value="SMD58842.1"/>
    <property type="molecule type" value="Genomic_DNA"/>
</dbReference>
<dbReference type="AlphaFoldDB" id="A0A7D8H7S9"/>
<proteinExistence type="predicted"/>